<dbReference type="AlphaFoldDB" id="A0A163KJX9"/>
<organism evidence="1">
    <name type="scientific">Absidia glauca</name>
    <name type="common">Pin mould</name>
    <dbReference type="NCBI Taxonomy" id="4829"/>
    <lineage>
        <taxon>Eukaryota</taxon>
        <taxon>Fungi</taxon>
        <taxon>Fungi incertae sedis</taxon>
        <taxon>Mucoromycota</taxon>
        <taxon>Mucoromycotina</taxon>
        <taxon>Mucoromycetes</taxon>
        <taxon>Mucorales</taxon>
        <taxon>Cunninghamellaceae</taxon>
        <taxon>Absidia</taxon>
    </lineage>
</organism>
<proteinExistence type="predicted"/>
<reference evidence="1" key="1">
    <citation type="submission" date="2016-04" db="EMBL/GenBank/DDBJ databases">
        <authorList>
            <person name="Evans L.H."/>
            <person name="Alamgir A."/>
            <person name="Owens N."/>
            <person name="Weber N.D."/>
            <person name="Virtaneva K."/>
            <person name="Barbian K."/>
            <person name="Babar A."/>
            <person name="Rosenke K."/>
        </authorList>
    </citation>
    <scope>NUCLEOTIDE SEQUENCE [LARGE SCALE GENOMIC DNA]</scope>
    <source>
        <strain evidence="1">CBS 101.48</strain>
    </source>
</reference>
<dbReference type="Proteomes" id="UP000078561">
    <property type="component" value="Unassembled WGS sequence"/>
</dbReference>
<gene>
    <name evidence="1" type="primary">ABSGL_13988.1 scaffold 14385</name>
</gene>
<name>A0A163KJX9_ABSGL</name>
<feature type="non-terminal residue" evidence="1">
    <location>
        <position position="532"/>
    </location>
</feature>
<sequence length="532" mass="59263">MLCHNTSVSFCVIRHSLSSSTPFELPKLDALINYSDRKNNDVLQVKASSATVEKHQPKVDATASSDTIATTETFHINLPSEHLRLLVGNPLKSRRLSPLPDETIGTSTSLQQGLKWRTHPLFQHPVMTIRETDYWVGDLIAIQGTDETTHFLLHRFFVDSDIRMAQGYQVAVMSNGAHRFCCVHTSLSSVEVSKFGAIMSKQIFNTMPCYSMDGCNLSPLSPARHQLLNAIHPMKKSIVDASGRNTGKFYKVQVASIMLFTDETSGNISKQYNLYDTWSMVCGALPIEERNKRSNTLFIGAVASKTGLSAINMIPRLVSDLKLLEQGVVMYSACYGEEVLVVAPLLCITADNPRHSDLLVYINRPLLFPVENVTSAATSIENYPKPFRTKMHYQEAHIDANRTVSDILGGEFTYSHFKFKATGAHCLLELDSFDPASDTPVEILHTVLLGVAKYLVVHLVQDVVGRKKKQLDRLTAGLNRYKGSTGFSRNFRRKLNHCGSFLGRDFKQLVQCLPVVISYEFKAEGDGDIQAV</sequence>
<dbReference type="OrthoDB" id="2280588at2759"/>
<keyword evidence="2" id="KW-1185">Reference proteome</keyword>
<dbReference type="OMA" id="VMTIRET"/>
<dbReference type="EMBL" id="LT554895">
    <property type="protein sequence ID" value="SAM08325.1"/>
    <property type="molecule type" value="Genomic_DNA"/>
</dbReference>
<accession>A0A163KJX9</accession>
<evidence type="ECO:0000313" key="2">
    <source>
        <dbReference type="Proteomes" id="UP000078561"/>
    </source>
</evidence>
<dbReference type="InParanoid" id="A0A163KJX9"/>
<dbReference type="STRING" id="4829.A0A163KJX9"/>
<evidence type="ECO:0000313" key="1">
    <source>
        <dbReference type="EMBL" id="SAM08325.1"/>
    </source>
</evidence>
<protein>
    <submittedName>
        <fullName evidence="1">Uncharacterized protein</fullName>
    </submittedName>
</protein>